<dbReference type="Proteomes" id="UP000291343">
    <property type="component" value="Unassembled WGS sequence"/>
</dbReference>
<dbReference type="AlphaFoldDB" id="A0A482XE83"/>
<evidence type="ECO:0000313" key="2">
    <source>
        <dbReference type="EMBL" id="RZF44033.1"/>
    </source>
</evidence>
<reference evidence="2 3" key="1">
    <citation type="journal article" date="2017" name="Gigascience">
        <title>Genome sequence of the small brown planthopper, Laodelphax striatellus.</title>
        <authorList>
            <person name="Zhu J."/>
            <person name="Jiang F."/>
            <person name="Wang X."/>
            <person name="Yang P."/>
            <person name="Bao Y."/>
            <person name="Zhao W."/>
            <person name="Wang W."/>
            <person name="Lu H."/>
            <person name="Wang Q."/>
            <person name="Cui N."/>
            <person name="Li J."/>
            <person name="Chen X."/>
            <person name="Luo L."/>
            <person name="Yu J."/>
            <person name="Kang L."/>
            <person name="Cui F."/>
        </authorList>
    </citation>
    <scope>NUCLEOTIDE SEQUENCE [LARGE SCALE GENOMIC DNA]</scope>
    <source>
        <strain evidence="2">Lst14</strain>
    </source>
</reference>
<feature type="compositionally biased region" description="Polar residues" evidence="1">
    <location>
        <begin position="157"/>
        <end position="170"/>
    </location>
</feature>
<protein>
    <submittedName>
        <fullName evidence="2">Uncharacterized protein</fullName>
    </submittedName>
</protein>
<name>A0A482XE83_LAOST</name>
<sequence length="213" mass="22270">MPVALVHVQPTVVAHQSMSHTADTGYASGGEPSLTSTAAGAPPTPLWRVVQQSPPGALFHPHAHPAGKVERSSGQNNATSAVSADNASTNSDSIVCYAGDLWRWVKTKSISVLLESLKSSRLRPVTRIGQTAVKHVGIVLSVMGRTSEQVLDDEEGTTSTRQPRTLSSGRGTLAVGGASSRRAACQSMRSVQQGAWPVTAMEWGSGETAPFCA</sequence>
<accession>A0A482XE83</accession>
<gene>
    <name evidence="2" type="ORF">LSTR_LSTR015835</name>
</gene>
<feature type="region of interest" description="Disordered" evidence="1">
    <location>
        <begin position="149"/>
        <end position="176"/>
    </location>
</feature>
<dbReference type="InParanoid" id="A0A482XE83"/>
<proteinExistence type="predicted"/>
<comment type="caution">
    <text evidence="2">The sequence shown here is derived from an EMBL/GenBank/DDBJ whole genome shotgun (WGS) entry which is preliminary data.</text>
</comment>
<evidence type="ECO:0000313" key="3">
    <source>
        <dbReference type="Proteomes" id="UP000291343"/>
    </source>
</evidence>
<keyword evidence="3" id="KW-1185">Reference proteome</keyword>
<organism evidence="2 3">
    <name type="scientific">Laodelphax striatellus</name>
    <name type="common">Small brown planthopper</name>
    <name type="synonym">Delphax striatella</name>
    <dbReference type="NCBI Taxonomy" id="195883"/>
    <lineage>
        <taxon>Eukaryota</taxon>
        <taxon>Metazoa</taxon>
        <taxon>Ecdysozoa</taxon>
        <taxon>Arthropoda</taxon>
        <taxon>Hexapoda</taxon>
        <taxon>Insecta</taxon>
        <taxon>Pterygota</taxon>
        <taxon>Neoptera</taxon>
        <taxon>Paraneoptera</taxon>
        <taxon>Hemiptera</taxon>
        <taxon>Auchenorrhyncha</taxon>
        <taxon>Fulgoroidea</taxon>
        <taxon>Delphacidae</taxon>
        <taxon>Criomorphinae</taxon>
        <taxon>Laodelphax</taxon>
    </lineage>
</organism>
<evidence type="ECO:0000256" key="1">
    <source>
        <dbReference type="SAM" id="MobiDB-lite"/>
    </source>
</evidence>
<feature type="compositionally biased region" description="Polar residues" evidence="1">
    <location>
        <begin position="72"/>
        <end position="85"/>
    </location>
</feature>
<feature type="region of interest" description="Disordered" evidence="1">
    <location>
        <begin position="22"/>
        <end position="43"/>
    </location>
</feature>
<feature type="region of interest" description="Disordered" evidence="1">
    <location>
        <begin position="60"/>
        <end position="85"/>
    </location>
</feature>
<dbReference type="EMBL" id="QKKF02011754">
    <property type="protein sequence ID" value="RZF44033.1"/>
    <property type="molecule type" value="Genomic_DNA"/>
</dbReference>